<gene>
    <name evidence="3" type="ORF">A4U43_C07F34150</name>
</gene>
<reference evidence="4" key="1">
    <citation type="journal article" date="2017" name="Nat. Commun.">
        <title>The asparagus genome sheds light on the origin and evolution of a young Y chromosome.</title>
        <authorList>
            <person name="Harkess A."/>
            <person name="Zhou J."/>
            <person name="Xu C."/>
            <person name="Bowers J.E."/>
            <person name="Van der Hulst R."/>
            <person name="Ayyampalayam S."/>
            <person name="Mercati F."/>
            <person name="Riccardi P."/>
            <person name="McKain M.R."/>
            <person name="Kakrana A."/>
            <person name="Tang H."/>
            <person name="Ray J."/>
            <person name="Groenendijk J."/>
            <person name="Arikit S."/>
            <person name="Mathioni S.M."/>
            <person name="Nakano M."/>
            <person name="Shan H."/>
            <person name="Telgmann-Rauber A."/>
            <person name="Kanno A."/>
            <person name="Yue Z."/>
            <person name="Chen H."/>
            <person name="Li W."/>
            <person name="Chen Y."/>
            <person name="Xu X."/>
            <person name="Zhang Y."/>
            <person name="Luo S."/>
            <person name="Chen H."/>
            <person name="Gao J."/>
            <person name="Mao Z."/>
            <person name="Pires J.C."/>
            <person name="Luo M."/>
            <person name="Kudrna D."/>
            <person name="Wing R.A."/>
            <person name="Meyers B.C."/>
            <person name="Yi K."/>
            <person name="Kong H."/>
            <person name="Lavrijsen P."/>
            <person name="Sunseri F."/>
            <person name="Falavigna A."/>
            <person name="Ye Y."/>
            <person name="Leebens-Mack J.H."/>
            <person name="Chen G."/>
        </authorList>
    </citation>
    <scope>NUCLEOTIDE SEQUENCE [LARGE SCALE GENOMIC DNA]</scope>
    <source>
        <strain evidence="4">cv. DH0086</strain>
    </source>
</reference>
<feature type="domain" description="PORR" evidence="2">
    <location>
        <begin position="1"/>
        <end position="220"/>
    </location>
</feature>
<evidence type="ECO:0000313" key="3">
    <source>
        <dbReference type="EMBL" id="ONK65145.1"/>
    </source>
</evidence>
<dbReference type="EMBL" id="CM007387">
    <property type="protein sequence ID" value="ONK65145.1"/>
    <property type="molecule type" value="Genomic_DNA"/>
</dbReference>
<dbReference type="PANTHER" id="PTHR31476">
    <property type="entry name" value="PROTEIN WHAT'S THIS FACTOR 1 HOMOLOG, CHLOROPLASTIC"/>
    <property type="match status" value="1"/>
</dbReference>
<sequence>MLSPRRRLPLSLIHRIRFDLGLPPDFARSLLPLFPDYFQLIPSSPSDSTLSVELVCYISDLAQSAMERYAAKTGGYKKGAPLAFPLKFSRGFEMEKKVRKWVEEWQRLPYVSPYEDGSRLPPKSDVWEKWAVGLVHEILSLVIGRKMEKGNLEMVVGCLGLNPARFRRLVMNHAGVFYVSNKIRRQTVVLREGYRRDLLLEKHPLMGLRYQYIHLMRKGKEESGKKKGKGKKKGGRRSVGEADDEVGEDEDGDDDEDEDEEEGDDYSEEFDSEDEESDDEDEDEGYDGSRERVMEGRRGVRVENIEPRRSLVKESRGMNGRRHEGQRKNDGEGRSYGRGNNFAQGKQRVNLRNMVST</sequence>
<evidence type="ECO:0000259" key="2">
    <source>
        <dbReference type="Pfam" id="PF11955"/>
    </source>
</evidence>
<proteinExistence type="predicted"/>
<keyword evidence="4" id="KW-1185">Reference proteome</keyword>
<dbReference type="InterPro" id="IPR045040">
    <property type="entry name" value="PORR_fam"/>
</dbReference>
<accession>A0A5P1EGW8</accession>
<feature type="compositionally biased region" description="Basic residues" evidence="1">
    <location>
        <begin position="226"/>
        <end position="236"/>
    </location>
</feature>
<dbReference type="OMA" id="NWVEQWQ"/>
<feature type="region of interest" description="Disordered" evidence="1">
    <location>
        <begin position="219"/>
        <end position="357"/>
    </location>
</feature>
<dbReference type="AlphaFoldDB" id="A0A5P1EGW8"/>
<dbReference type="Gramene" id="ONK65145">
    <property type="protein sequence ID" value="ONK65145"/>
    <property type="gene ID" value="A4U43_C07F34150"/>
</dbReference>
<dbReference type="InterPro" id="IPR021099">
    <property type="entry name" value="PORR_domain"/>
</dbReference>
<dbReference type="PANTHER" id="PTHR31476:SF16">
    <property type="entry name" value="F14O23.23 PROTEIN"/>
    <property type="match status" value="1"/>
</dbReference>
<evidence type="ECO:0000313" key="4">
    <source>
        <dbReference type="Proteomes" id="UP000243459"/>
    </source>
</evidence>
<protein>
    <recommendedName>
        <fullName evidence="2">PORR domain-containing protein</fullName>
    </recommendedName>
</protein>
<dbReference type="Pfam" id="PF11955">
    <property type="entry name" value="PORR"/>
    <property type="match status" value="1"/>
</dbReference>
<feature type="compositionally biased region" description="Acidic residues" evidence="1">
    <location>
        <begin position="241"/>
        <end position="286"/>
    </location>
</feature>
<dbReference type="Proteomes" id="UP000243459">
    <property type="component" value="Chromosome 7"/>
</dbReference>
<dbReference type="GO" id="GO:0003723">
    <property type="term" value="F:RNA binding"/>
    <property type="evidence" value="ECO:0007669"/>
    <property type="project" value="InterPro"/>
</dbReference>
<feature type="compositionally biased region" description="Basic and acidic residues" evidence="1">
    <location>
        <begin position="287"/>
        <end position="335"/>
    </location>
</feature>
<organism evidence="3 4">
    <name type="scientific">Asparagus officinalis</name>
    <name type="common">Garden asparagus</name>
    <dbReference type="NCBI Taxonomy" id="4686"/>
    <lineage>
        <taxon>Eukaryota</taxon>
        <taxon>Viridiplantae</taxon>
        <taxon>Streptophyta</taxon>
        <taxon>Embryophyta</taxon>
        <taxon>Tracheophyta</taxon>
        <taxon>Spermatophyta</taxon>
        <taxon>Magnoliopsida</taxon>
        <taxon>Liliopsida</taxon>
        <taxon>Asparagales</taxon>
        <taxon>Asparagaceae</taxon>
        <taxon>Asparagoideae</taxon>
        <taxon>Asparagus</taxon>
    </lineage>
</organism>
<name>A0A5P1EGW8_ASPOF</name>
<evidence type="ECO:0000256" key="1">
    <source>
        <dbReference type="SAM" id="MobiDB-lite"/>
    </source>
</evidence>